<keyword evidence="3" id="KW-1185">Reference proteome</keyword>
<feature type="region of interest" description="Disordered" evidence="1">
    <location>
        <begin position="1"/>
        <end position="28"/>
    </location>
</feature>
<gene>
    <name evidence="2" type="ORF">ACFFPI_07165</name>
</gene>
<organism evidence="2 3">
    <name type="scientific">Arthrobacter methylotrophus</name>
    <dbReference type="NCBI Taxonomy" id="121291"/>
    <lineage>
        <taxon>Bacteria</taxon>
        <taxon>Bacillati</taxon>
        <taxon>Actinomycetota</taxon>
        <taxon>Actinomycetes</taxon>
        <taxon>Micrococcales</taxon>
        <taxon>Micrococcaceae</taxon>
        <taxon>Arthrobacter</taxon>
    </lineage>
</organism>
<dbReference type="Proteomes" id="UP001589536">
    <property type="component" value="Unassembled WGS sequence"/>
</dbReference>
<sequence length="131" mass="14534">MSITRHPRGTRAGGRFAPEVRPEPSLTLTPGIASAEVYRRYTENEMDKTEQRNLSRRLVRGAYDSKLLHRMAGTRNISDVGDVLASAQDDEKLDAAIHAVVTHEQRNPGVVASETIAFQLCRSLLNAHRNA</sequence>
<evidence type="ECO:0000313" key="2">
    <source>
        <dbReference type="EMBL" id="MFB9713933.1"/>
    </source>
</evidence>
<dbReference type="EMBL" id="JBHMBH010000019">
    <property type="protein sequence ID" value="MFB9713933.1"/>
    <property type="molecule type" value="Genomic_DNA"/>
</dbReference>
<protein>
    <submittedName>
        <fullName evidence="2">Uncharacterized protein</fullName>
    </submittedName>
</protein>
<reference evidence="2 3" key="1">
    <citation type="submission" date="2024-09" db="EMBL/GenBank/DDBJ databases">
        <authorList>
            <person name="Sun Q."/>
            <person name="Mori K."/>
        </authorList>
    </citation>
    <scope>NUCLEOTIDE SEQUENCE [LARGE SCALE GENOMIC DNA]</scope>
    <source>
        <strain evidence="2 3">JCM 13519</strain>
    </source>
</reference>
<accession>A0ABV5UN38</accession>
<proteinExistence type="predicted"/>
<evidence type="ECO:0000313" key="3">
    <source>
        <dbReference type="Proteomes" id="UP001589536"/>
    </source>
</evidence>
<comment type="caution">
    <text evidence="2">The sequence shown here is derived from an EMBL/GenBank/DDBJ whole genome shotgun (WGS) entry which is preliminary data.</text>
</comment>
<dbReference type="RefSeq" id="WP_345042112.1">
    <property type="nucleotide sequence ID" value="NZ_BAABED010000001.1"/>
</dbReference>
<evidence type="ECO:0000256" key="1">
    <source>
        <dbReference type="SAM" id="MobiDB-lite"/>
    </source>
</evidence>
<name>A0ABV5UN38_9MICC</name>